<feature type="domain" description="Solute-binding protein family 3/N-terminal" evidence="3">
    <location>
        <begin position="50"/>
        <end position="279"/>
    </location>
</feature>
<name>A0A848DC33_9PSEU</name>
<reference evidence="4 5" key="1">
    <citation type="submission" date="2020-04" db="EMBL/GenBank/DDBJ databases">
        <authorList>
            <person name="Klaysubun C."/>
            <person name="Duangmal K."/>
            <person name="Lipun K."/>
        </authorList>
    </citation>
    <scope>NUCLEOTIDE SEQUENCE [LARGE SCALE GENOMIC DNA]</scope>
    <source>
        <strain evidence="4 5">DSM 45300</strain>
    </source>
</reference>
<evidence type="ECO:0000259" key="3">
    <source>
        <dbReference type="SMART" id="SM00062"/>
    </source>
</evidence>
<feature type="chain" id="PRO_5032847809" evidence="2">
    <location>
        <begin position="26"/>
        <end position="286"/>
    </location>
</feature>
<protein>
    <submittedName>
        <fullName evidence="4">Amino acid ABC transporter substrate-binding protein</fullName>
    </submittedName>
</protein>
<dbReference type="Pfam" id="PF00497">
    <property type="entry name" value="SBP_bac_3"/>
    <property type="match status" value="1"/>
</dbReference>
<dbReference type="Proteomes" id="UP000586918">
    <property type="component" value="Unassembled WGS sequence"/>
</dbReference>
<dbReference type="SMART" id="SM00062">
    <property type="entry name" value="PBPb"/>
    <property type="match status" value="1"/>
</dbReference>
<organism evidence="4 5">
    <name type="scientific">Pseudonocardia bannensis</name>
    <dbReference type="NCBI Taxonomy" id="630973"/>
    <lineage>
        <taxon>Bacteria</taxon>
        <taxon>Bacillati</taxon>
        <taxon>Actinomycetota</taxon>
        <taxon>Actinomycetes</taxon>
        <taxon>Pseudonocardiales</taxon>
        <taxon>Pseudonocardiaceae</taxon>
        <taxon>Pseudonocardia</taxon>
    </lineage>
</organism>
<dbReference type="EMBL" id="JAAXKZ010000001">
    <property type="protein sequence ID" value="NMH90035.1"/>
    <property type="molecule type" value="Genomic_DNA"/>
</dbReference>
<evidence type="ECO:0000313" key="5">
    <source>
        <dbReference type="Proteomes" id="UP000586918"/>
    </source>
</evidence>
<dbReference type="PANTHER" id="PTHR35936">
    <property type="entry name" value="MEMBRANE-BOUND LYTIC MUREIN TRANSGLYCOSYLASE F"/>
    <property type="match status" value="1"/>
</dbReference>
<gene>
    <name evidence="4" type="ORF">HF519_00170</name>
</gene>
<dbReference type="SUPFAM" id="SSF53850">
    <property type="entry name" value="Periplasmic binding protein-like II"/>
    <property type="match status" value="1"/>
</dbReference>
<feature type="signal peptide" evidence="2">
    <location>
        <begin position="1"/>
        <end position="25"/>
    </location>
</feature>
<accession>A0A848DC33</accession>
<dbReference type="InterPro" id="IPR001638">
    <property type="entry name" value="Solute-binding_3/MltF_N"/>
</dbReference>
<keyword evidence="1 2" id="KW-0732">Signal</keyword>
<comment type="caution">
    <text evidence="4">The sequence shown here is derived from an EMBL/GenBank/DDBJ whole genome shotgun (WGS) entry which is preliminary data.</text>
</comment>
<dbReference type="PANTHER" id="PTHR35936:SF19">
    <property type="entry name" value="AMINO-ACID-BINDING PROTEIN YXEM-RELATED"/>
    <property type="match status" value="1"/>
</dbReference>
<evidence type="ECO:0000313" key="4">
    <source>
        <dbReference type="EMBL" id="NMH90035.1"/>
    </source>
</evidence>
<sequence>MTSHQPVRRLLAAASVLLAAACAPAAQTASAPVAGSSCVPEQLATLTPGTLTVGTDQPVYPPWYIDDDPSSGRGFESAVAYAIAGELGYAREDVAWTRVPFNAAIQPGPKAYDFNLTEFSITEERRQAVDFSSPYYDVKQAVVAMKGTPAAAATSVAGLKDARIGAQVGTTSYDAVVNQVGSTVQPRVFNTNDDAKLALANGQVDAIVVDLPTAFHITSAELPNATIVGQLPLSNATPEQFAAVLDKGSPLSVCVSQAVDRLRSTGTLAGLEREWLAAGGDAPELR</sequence>
<proteinExistence type="predicted"/>
<evidence type="ECO:0000256" key="1">
    <source>
        <dbReference type="ARBA" id="ARBA00022729"/>
    </source>
</evidence>
<keyword evidence="5" id="KW-1185">Reference proteome</keyword>
<dbReference type="RefSeq" id="WP_169409534.1">
    <property type="nucleotide sequence ID" value="NZ_JAAXKZ010000001.1"/>
</dbReference>
<evidence type="ECO:0000256" key="2">
    <source>
        <dbReference type="SAM" id="SignalP"/>
    </source>
</evidence>
<dbReference type="CDD" id="cd13530">
    <property type="entry name" value="PBP2_peptides_like"/>
    <property type="match status" value="1"/>
</dbReference>
<dbReference type="AlphaFoldDB" id="A0A848DC33"/>
<dbReference type="Gene3D" id="3.40.190.10">
    <property type="entry name" value="Periplasmic binding protein-like II"/>
    <property type="match status" value="2"/>
</dbReference>